<keyword evidence="7" id="KW-0418">Kinase</keyword>
<dbReference type="GO" id="GO:0005737">
    <property type="term" value="C:cytoplasm"/>
    <property type="evidence" value="ECO:0007669"/>
    <property type="project" value="UniProtKB-ARBA"/>
</dbReference>
<dbReference type="GO" id="GO:0046872">
    <property type="term" value="F:metal ion binding"/>
    <property type="evidence" value="ECO:0007669"/>
    <property type="project" value="UniProtKB-KW"/>
</dbReference>
<dbReference type="UniPathway" id="UPA00109">
    <property type="reaction ID" value="UER00182"/>
</dbReference>
<keyword evidence="10" id="KW-0324">Glycolysis</keyword>
<keyword evidence="9" id="KW-0460">Magnesium</keyword>
<evidence type="ECO:0000256" key="5">
    <source>
        <dbReference type="ARBA" id="ARBA00022723"/>
    </source>
</evidence>
<evidence type="ECO:0000256" key="8">
    <source>
        <dbReference type="ARBA" id="ARBA00022840"/>
    </source>
</evidence>
<reference evidence="13 14" key="1">
    <citation type="journal article" date="2018" name="Proc. Natl. Acad. Sci. U.S.A.">
        <title>Draft genome sequence of Camellia sinensis var. sinensis provides insights into the evolution of the tea genome and tea quality.</title>
        <authorList>
            <person name="Wei C."/>
            <person name="Yang H."/>
            <person name="Wang S."/>
            <person name="Zhao J."/>
            <person name="Liu C."/>
            <person name="Gao L."/>
            <person name="Xia E."/>
            <person name="Lu Y."/>
            <person name="Tai Y."/>
            <person name="She G."/>
            <person name="Sun J."/>
            <person name="Cao H."/>
            <person name="Tong W."/>
            <person name="Gao Q."/>
            <person name="Li Y."/>
            <person name="Deng W."/>
            <person name="Jiang X."/>
            <person name="Wang W."/>
            <person name="Chen Q."/>
            <person name="Zhang S."/>
            <person name="Li H."/>
            <person name="Wu J."/>
            <person name="Wang P."/>
            <person name="Li P."/>
            <person name="Shi C."/>
            <person name="Zheng F."/>
            <person name="Jian J."/>
            <person name="Huang B."/>
            <person name="Shan D."/>
            <person name="Shi M."/>
            <person name="Fang C."/>
            <person name="Yue Y."/>
            <person name="Li F."/>
            <person name="Li D."/>
            <person name="Wei S."/>
            <person name="Han B."/>
            <person name="Jiang C."/>
            <person name="Yin Y."/>
            <person name="Xia T."/>
            <person name="Zhang Z."/>
            <person name="Bennetzen J.L."/>
            <person name="Zhao S."/>
            <person name="Wan X."/>
        </authorList>
    </citation>
    <scope>NUCLEOTIDE SEQUENCE [LARGE SCALE GENOMIC DNA]</scope>
    <source>
        <strain evidence="14">cv. Shuchazao</strain>
        <tissue evidence="13">Leaf</tissue>
    </source>
</reference>
<dbReference type="AlphaFoldDB" id="A0A4V3WNR5"/>
<protein>
    <recommendedName>
        <fullName evidence="12">Phosphofructokinase domain-containing protein</fullName>
    </recommendedName>
</protein>
<feature type="domain" description="Phosphofructokinase" evidence="12">
    <location>
        <begin position="131"/>
        <end position="340"/>
    </location>
</feature>
<evidence type="ECO:0000256" key="3">
    <source>
        <dbReference type="ARBA" id="ARBA00022533"/>
    </source>
</evidence>
<dbReference type="FunFam" id="3.40.50.450:FF:000002">
    <property type="entry name" value="ATP-dependent 6-phosphofructokinase"/>
    <property type="match status" value="1"/>
</dbReference>
<dbReference type="Pfam" id="PF00365">
    <property type="entry name" value="PFK"/>
    <property type="match status" value="1"/>
</dbReference>
<evidence type="ECO:0000256" key="10">
    <source>
        <dbReference type="ARBA" id="ARBA00023152"/>
    </source>
</evidence>
<dbReference type="GO" id="GO:0006002">
    <property type="term" value="P:fructose 6-phosphate metabolic process"/>
    <property type="evidence" value="ECO:0007669"/>
    <property type="project" value="InterPro"/>
</dbReference>
<keyword evidence="8" id="KW-0067">ATP-binding</keyword>
<organism evidence="13 14">
    <name type="scientific">Camellia sinensis var. sinensis</name>
    <name type="common">China tea</name>
    <dbReference type="NCBI Taxonomy" id="542762"/>
    <lineage>
        <taxon>Eukaryota</taxon>
        <taxon>Viridiplantae</taxon>
        <taxon>Streptophyta</taxon>
        <taxon>Embryophyta</taxon>
        <taxon>Tracheophyta</taxon>
        <taxon>Spermatophyta</taxon>
        <taxon>Magnoliopsida</taxon>
        <taxon>eudicotyledons</taxon>
        <taxon>Gunneridae</taxon>
        <taxon>Pentapetalae</taxon>
        <taxon>asterids</taxon>
        <taxon>Ericales</taxon>
        <taxon>Theaceae</taxon>
        <taxon>Camellia</taxon>
    </lineage>
</organism>
<keyword evidence="14" id="KW-1185">Reference proteome</keyword>
<evidence type="ECO:0000313" key="13">
    <source>
        <dbReference type="EMBL" id="THG13587.1"/>
    </source>
</evidence>
<evidence type="ECO:0000256" key="2">
    <source>
        <dbReference type="ARBA" id="ARBA00002659"/>
    </source>
</evidence>
<evidence type="ECO:0000256" key="9">
    <source>
        <dbReference type="ARBA" id="ARBA00022842"/>
    </source>
</evidence>
<dbReference type="GO" id="GO:0003872">
    <property type="term" value="F:6-phosphofructokinase activity"/>
    <property type="evidence" value="ECO:0007669"/>
    <property type="project" value="UniProtKB-EC"/>
</dbReference>
<dbReference type="InterPro" id="IPR022953">
    <property type="entry name" value="ATP_PFK"/>
</dbReference>
<comment type="function">
    <text evidence="2">Catalyzes the phosphorylation of D-fructose 6-phosphate to fructose 1,6-bisphosphate by ATP, the first committing step of glycolysis.</text>
</comment>
<dbReference type="InterPro" id="IPR050929">
    <property type="entry name" value="PFKA"/>
</dbReference>
<evidence type="ECO:0000256" key="11">
    <source>
        <dbReference type="ARBA" id="ARBA00048070"/>
    </source>
</evidence>
<evidence type="ECO:0000259" key="12">
    <source>
        <dbReference type="Pfam" id="PF00365"/>
    </source>
</evidence>
<dbReference type="GO" id="GO:0005524">
    <property type="term" value="F:ATP binding"/>
    <property type="evidence" value="ECO:0007669"/>
    <property type="project" value="UniProtKB-KW"/>
</dbReference>
<evidence type="ECO:0000256" key="4">
    <source>
        <dbReference type="ARBA" id="ARBA00022679"/>
    </source>
</evidence>
<name>A0A4V3WNR5_CAMSN</name>
<dbReference type="InterPro" id="IPR000023">
    <property type="entry name" value="Phosphofructokinase_dom"/>
</dbReference>
<accession>A0A4V3WNR5</accession>
<comment type="caution">
    <text evidence="13">The sequence shown here is derived from an EMBL/GenBank/DDBJ whole genome shotgun (WGS) entry which is preliminary data.</text>
</comment>
<dbReference type="Proteomes" id="UP000306102">
    <property type="component" value="Unassembled WGS sequence"/>
</dbReference>
<dbReference type="PRINTS" id="PR00476">
    <property type="entry name" value="PHFRCTKINASE"/>
</dbReference>
<proteinExistence type="predicted"/>
<keyword evidence="5" id="KW-0479">Metal-binding</keyword>
<evidence type="ECO:0000256" key="1">
    <source>
        <dbReference type="ARBA" id="ARBA00001946"/>
    </source>
</evidence>
<keyword evidence="3" id="KW-0021">Allosteric enzyme</keyword>
<comment type="cofactor">
    <cofactor evidence="1">
        <name>Mg(2+)</name>
        <dbReference type="ChEBI" id="CHEBI:18420"/>
    </cofactor>
</comment>
<keyword evidence="6" id="KW-0547">Nucleotide-binding</keyword>
<gene>
    <name evidence="13" type="ORF">TEA_007850</name>
</gene>
<sequence length="352" mass="38416">MDSLSPAIAPKIVLPARNSYQFLGPVLPSLRPSFSRLCKKICVHAENTTPTPIAPAIDFSDPHWKSKFQNDFEARFNIPHLTDIFRDTLPIPSTFCLKMRTPTEDFADGYPSDEKWHGYINNNDRVLLKIVITLEIYGVKKIVGIPFGYRGFSEEGLSEMLLSRKVVQNVHLSGGSLLGVSRGGPNASDIVDSMEARGINMLFVLGGNGTHAGANAIHNECRKRRLRVAVVGVPKTIDNDILLMDKTFGFDTAVEEAQRAINSAYIEAHSAYRGIGIVKLMGRSSGFIAMHASLASGQIDICLIPEVHFNLHGPHGVLSHLKYLLETKGSAVVCVAEGAGQVTFAVFSLNGF</sequence>
<dbReference type="InterPro" id="IPR035966">
    <property type="entry name" value="PKF_sf"/>
</dbReference>
<evidence type="ECO:0000256" key="6">
    <source>
        <dbReference type="ARBA" id="ARBA00022741"/>
    </source>
</evidence>
<evidence type="ECO:0000256" key="7">
    <source>
        <dbReference type="ARBA" id="ARBA00022777"/>
    </source>
</evidence>
<comment type="catalytic activity">
    <reaction evidence="11">
        <text>beta-D-fructose 6-phosphate + ATP = beta-D-fructose 1,6-bisphosphate + ADP + H(+)</text>
        <dbReference type="Rhea" id="RHEA:16109"/>
        <dbReference type="ChEBI" id="CHEBI:15378"/>
        <dbReference type="ChEBI" id="CHEBI:30616"/>
        <dbReference type="ChEBI" id="CHEBI:32966"/>
        <dbReference type="ChEBI" id="CHEBI:57634"/>
        <dbReference type="ChEBI" id="CHEBI:456216"/>
        <dbReference type="EC" id="2.7.1.11"/>
    </reaction>
</comment>
<dbReference type="SUPFAM" id="SSF53784">
    <property type="entry name" value="Phosphofructokinase"/>
    <property type="match status" value="1"/>
</dbReference>
<dbReference type="STRING" id="542762.A0A4V3WNR5"/>
<dbReference type="Gene3D" id="3.40.50.450">
    <property type="match status" value="1"/>
</dbReference>
<keyword evidence="4" id="KW-0808">Transferase</keyword>
<dbReference type="EMBL" id="SDRB02005818">
    <property type="protein sequence ID" value="THG13587.1"/>
    <property type="molecule type" value="Genomic_DNA"/>
</dbReference>
<evidence type="ECO:0000313" key="14">
    <source>
        <dbReference type="Proteomes" id="UP000306102"/>
    </source>
</evidence>
<dbReference type="PANTHER" id="PTHR45770">
    <property type="entry name" value="ATP-DEPENDENT 6-PHOSPHOFRUCTOKINASE 1"/>
    <property type="match status" value="1"/>
</dbReference>